<feature type="region of interest" description="Disordered" evidence="1">
    <location>
        <begin position="144"/>
        <end position="167"/>
    </location>
</feature>
<proteinExistence type="predicted"/>
<dbReference type="Proteomes" id="UP000580250">
    <property type="component" value="Unassembled WGS sequence"/>
</dbReference>
<protein>
    <submittedName>
        <fullName evidence="2">Uncharacterized protein</fullName>
    </submittedName>
</protein>
<dbReference type="OrthoDB" id="5816542at2759"/>
<name>A0A6V7W8N3_MELEN</name>
<organism evidence="2 3">
    <name type="scientific">Meloidogyne enterolobii</name>
    <name type="common">Root-knot nematode worm</name>
    <name type="synonym">Meloidogyne mayaguensis</name>
    <dbReference type="NCBI Taxonomy" id="390850"/>
    <lineage>
        <taxon>Eukaryota</taxon>
        <taxon>Metazoa</taxon>
        <taxon>Ecdysozoa</taxon>
        <taxon>Nematoda</taxon>
        <taxon>Chromadorea</taxon>
        <taxon>Rhabditida</taxon>
        <taxon>Tylenchina</taxon>
        <taxon>Tylenchomorpha</taxon>
        <taxon>Tylenchoidea</taxon>
        <taxon>Meloidogynidae</taxon>
        <taxon>Meloidogyninae</taxon>
        <taxon>Meloidogyne</taxon>
    </lineage>
</organism>
<evidence type="ECO:0000313" key="3">
    <source>
        <dbReference type="Proteomes" id="UP000580250"/>
    </source>
</evidence>
<accession>A0A6V7W8N3</accession>
<dbReference type="AlphaFoldDB" id="A0A6V7W8N3"/>
<gene>
    <name evidence="2" type="ORF">MENT_LOCUS35848</name>
</gene>
<comment type="caution">
    <text evidence="2">The sequence shown here is derived from an EMBL/GenBank/DDBJ whole genome shotgun (WGS) entry which is preliminary data.</text>
</comment>
<sequence>MRVFTFQLRLVRRQNLKSSFTTLREAWRITAETSIEAQEKMKEQYDKLQRTLEIKIGDRVLLRNYAGQKGTSKKFNLPWKGIYRVIEIEGLHVIITSCVSPQSNPKRVHINQIKKCFEDLGPNCTVPNIPSDEEVEFEKSGAREITNKPGYSHPSRPQSVHNEEETIQDKVEDKIKYSLRPREKILLPAKFRDG</sequence>
<evidence type="ECO:0000313" key="2">
    <source>
        <dbReference type="EMBL" id="CAD2183546.1"/>
    </source>
</evidence>
<dbReference type="EMBL" id="CAJEWN010000472">
    <property type="protein sequence ID" value="CAD2183546.1"/>
    <property type="molecule type" value="Genomic_DNA"/>
</dbReference>
<reference evidence="2 3" key="1">
    <citation type="submission" date="2020-08" db="EMBL/GenBank/DDBJ databases">
        <authorList>
            <person name="Koutsovoulos G."/>
            <person name="Danchin GJ E."/>
        </authorList>
    </citation>
    <scope>NUCLEOTIDE SEQUENCE [LARGE SCALE GENOMIC DNA]</scope>
</reference>
<evidence type="ECO:0000256" key="1">
    <source>
        <dbReference type="SAM" id="MobiDB-lite"/>
    </source>
</evidence>